<reference evidence="2" key="1">
    <citation type="submission" date="2020-12" db="EMBL/GenBank/DDBJ databases">
        <title>Taurinivorans muris gen. nov., sp. nov., fundamental and realized metabolic niche of a ubiquitous sulfidogenic bacterium in the murine intestine.</title>
        <authorList>
            <person name="Ye H."/>
            <person name="Hanson B.T."/>
            <person name="Loy A."/>
        </authorList>
    </citation>
    <scope>NUCLEOTIDE SEQUENCE</scope>
    <source>
        <strain evidence="2">LT0009</strain>
    </source>
</reference>
<organism evidence="2 3">
    <name type="scientific">Taurinivorans muris</name>
    <dbReference type="NCBI Taxonomy" id="2787751"/>
    <lineage>
        <taxon>Bacteria</taxon>
        <taxon>Pseudomonadati</taxon>
        <taxon>Thermodesulfobacteriota</taxon>
        <taxon>Desulfovibrionia</taxon>
        <taxon>Desulfovibrionales</taxon>
        <taxon>Desulfovibrionaceae</taxon>
        <taxon>Taurinivorans</taxon>
    </lineage>
</organism>
<dbReference type="Proteomes" id="UP001058120">
    <property type="component" value="Chromosome"/>
</dbReference>
<sequence length="317" mass="36336">MNPLRHKFLPISFVIAVIGLFFSVYNILSVFLFEKVCTDNCSVFANFTIMGFSLWWLGAIFFAGILILSLFGCAYVIRILTAAALFFDIFLLLIMVNTTLCIVCIIAGILLACSYYAVRYENRRPIAPYPKTLLLSVWCFLFVLLIGSAINANQRGVPFIEIENPSTKIFFSPSCTACKDILEKEHTNKNIAWFPVEENGNDIWRIMYMWERLEAGDTLYQALLNSEKRKPEEHVDFFDVFSFRYFVIQYRVWKNTAIVKRRTSFIPYIEVFGAPKDLPVQTVRLEQSAVMETETNISALIGKETTLCGDEAKPCEE</sequence>
<keyword evidence="1" id="KW-0472">Membrane</keyword>
<evidence type="ECO:0000256" key="1">
    <source>
        <dbReference type="SAM" id="Phobius"/>
    </source>
</evidence>
<feature type="transmembrane region" description="Helical" evidence="1">
    <location>
        <begin position="53"/>
        <end position="77"/>
    </location>
</feature>
<evidence type="ECO:0000313" key="2">
    <source>
        <dbReference type="EMBL" id="UWX05524.1"/>
    </source>
</evidence>
<protein>
    <submittedName>
        <fullName evidence="2">Vitamin K epoxide reductase family protein</fullName>
    </submittedName>
</protein>
<keyword evidence="1" id="KW-1133">Transmembrane helix</keyword>
<evidence type="ECO:0000313" key="3">
    <source>
        <dbReference type="Proteomes" id="UP001058120"/>
    </source>
</evidence>
<feature type="transmembrane region" description="Helical" evidence="1">
    <location>
        <begin position="133"/>
        <end position="152"/>
    </location>
</feature>
<gene>
    <name evidence="2" type="ORF">JBF11_08765</name>
</gene>
<dbReference type="RefSeq" id="WP_334315107.1">
    <property type="nucleotide sequence ID" value="NZ_CP065938.1"/>
</dbReference>
<keyword evidence="1" id="KW-0812">Transmembrane</keyword>
<dbReference type="EMBL" id="CP065938">
    <property type="protein sequence ID" value="UWX05524.1"/>
    <property type="molecule type" value="Genomic_DNA"/>
</dbReference>
<feature type="transmembrane region" description="Helical" evidence="1">
    <location>
        <begin position="12"/>
        <end position="33"/>
    </location>
</feature>
<keyword evidence="3" id="KW-1185">Reference proteome</keyword>
<proteinExistence type="predicted"/>
<feature type="transmembrane region" description="Helical" evidence="1">
    <location>
        <begin position="89"/>
        <end position="118"/>
    </location>
</feature>
<accession>A0ABY5Y030</accession>
<name>A0ABY5Y030_9BACT</name>